<gene>
    <name evidence="7" type="ORF">J2736_003075</name>
</gene>
<dbReference type="PROSITE" id="PS50110">
    <property type="entry name" value="RESPONSE_REGULATORY"/>
    <property type="match status" value="1"/>
</dbReference>
<dbReference type="Pfam" id="PF12833">
    <property type="entry name" value="HTH_18"/>
    <property type="match status" value="1"/>
</dbReference>
<dbReference type="Gene3D" id="1.10.10.60">
    <property type="entry name" value="Homeodomain-like"/>
    <property type="match status" value="2"/>
</dbReference>
<dbReference type="InterPro" id="IPR009057">
    <property type="entry name" value="Homeodomain-like_sf"/>
</dbReference>
<dbReference type="Gene3D" id="3.40.50.2300">
    <property type="match status" value="1"/>
</dbReference>
<dbReference type="SMART" id="SM00448">
    <property type="entry name" value="REC"/>
    <property type="match status" value="1"/>
</dbReference>
<feature type="domain" description="Response regulatory" evidence="6">
    <location>
        <begin position="3"/>
        <end position="120"/>
    </location>
</feature>
<dbReference type="SUPFAM" id="SSF46689">
    <property type="entry name" value="Homeodomain-like"/>
    <property type="match status" value="2"/>
</dbReference>
<dbReference type="SMART" id="SM00342">
    <property type="entry name" value="HTH_ARAC"/>
    <property type="match status" value="1"/>
</dbReference>
<keyword evidence="8" id="KW-1185">Reference proteome</keyword>
<evidence type="ECO:0000313" key="7">
    <source>
        <dbReference type="EMBL" id="MDR6551886.1"/>
    </source>
</evidence>
<dbReference type="EMBL" id="JAVDSB010000004">
    <property type="protein sequence ID" value="MDR6551886.1"/>
    <property type="molecule type" value="Genomic_DNA"/>
</dbReference>
<evidence type="ECO:0000256" key="1">
    <source>
        <dbReference type="ARBA" id="ARBA00023015"/>
    </source>
</evidence>
<dbReference type="RefSeq" id="WP_310499440.1">
    <property type="nucleotide sequence ID" value="NZ_JAVDSB010000004.1"/>
</dbReference>
<dbReference type="InterPro" id="IPR018060">
    <property type="entry name" value="HTH_AraC"/>
</dbReference>
<feature type="modified residue" description="4-aspartylphosphate" evidence="4">
    <location>
        <position position="55"/>
    </location>
</feature>
<dbReference type="Proteomes" id="UP001267290">
    <property type="component" value="Unassembled WGS sequence"/>
</dbReference>
<name>A0ABU1NXT9_9BACL</name>
<keyword evidence="1" id="KW-0805">Transcription regulation</keyword>
<dbReference type="PANTHER" id="PTHR43280:SF2">
    <property type="entry name" value="HTH-TYPE TRANSCRIPTIONAL REGULATOR EXSA"/>
    <property type="match status" value="1"/>
</dbReference>
<organism evidence="7 8">
    <name type="scientific">Paenibacillus qinlingensis</name>
    <dbReference type="NCBI Taxonomy" id="1837343"/>
    <lineage>
        <taxon>Bacteria</taxon>
        <taxon>Bacillati</taxon>
        <taxon>Bacillota</taxon>
        <taxon>Bacilli</taxon>
        <taxon>Bacillales</taxon>
        <taxon>Paenibacillaceae</taxon>
        <taxon>Paenibacillus</taxon>
    </lineage>
</organism>
<evidence type="ECO:0000259" key="6">
    <source>
        <dbReference type="PROSITE" id="PS50110"/>
    </source>
</evidence>
<keyword evidence="4" id="KW-0597">Phosphoprotein</keyword>
<proteinExistence type="predicted"/>
<dbReference type="PROSITE" id="PS00041">
    <property type="entry name" value="HTH_ARAC_FAMILY_1"/>
    <property type="match status" value="1"/>
</dbReference>
<evidence type="ECO:0000259" key="5">
    <source>
        <dbReference type="PROSITE" id="PS01124"/>
    </source>
</evidence>
<dbReference type="InterPro" id="IPR001789">
    <property type="entry name" value="Sig_transdc_resp-reg_receiver"/>
</dbReference>
<reference evidence="7 8" key="1">
    <citation type="submission" date="2023-07" db="EMBL/GenBank/DDBJ databases">
        <title>Sorghum-associated microbial communities from plants grown in Nebraska, USA.</title>
        <authorList>
            <person name="Schachtman D."/>
        </authorList>
    </citation>
    <scope>NUCLEOTIDE SEQUENCE [LARGE SCALE GENOMIC DNA]</scope>
    <source>
        <strain evidence="7 8">CC258</strain>
    </source>
</reference>
<evidence type="ECO:0000256" key="2">
    <source>
        <dbReference type="ARBA" id="ARBA00023125"/>
    </source>
</evidence>
<protein>
    <submittedName>
        <fullName evidence="7">Two-component system response regulator YesN</fullName>
    </submittedName>
</protein>
<sequence>MWNLLLLEDEPFVRRSIRQAIDWESLGFRVVAEAEDGSEAWAYMQTHPVDVVLSDIMMPVMNGIELLRLAKEKGHEVEFIMLTCVNEFEYARLALQYGAAGYLLKASMDTEELQVILQKTKQSLIKKREERTKAPMFNLYLKAWRSIHGKEELESNEVEVGGPPLPAYVRLFVGLATDADLGKDQIIGRFNLDCQDKLLVHRFVDGGIATVFVWSDEPDIPLHPSTTEPISSEWLTSAAWKEGWVSALQQIGLTWYGLNPSLHKVGELSIESFSWKQERYILQLFEAMQWVECEKALELAWHDFKDQQTAAAIVKETADRLDRSLARLSNQAPAGKAVWAEAASHQQALDLLLARIRLYSDHRMKPTISEHPEITKIIEYVNNNYDKELTLKGMAKYVNMGEQYLSGLFKKKTGEQFIQYVQRIRIERACFYLATTEMRVADICEQTGFVHLNYFLKQFKKRTGVTPSEFRESSKTDPK</sequence>
<keyword evidence="2" id="KW-0238">DNA-binding</keyword>
<dbReference type="InterPro" id="IPR020449">
    <property type="entry name" value="Tscrpt_reg_AraC-type_HTH"/>
</dbReference>
<evidence type="ECO:0000256" key="3">
    <source>
        <dbReference type="ARBA" id="ARBA00023163"/>
    </source>
</evidence>
<evidence type="ECO:0000313" key="8">
    <source>
        <dbReference type="Proteomes" id="UP001267290"/>
    </source>
</evidence>
<evidence type="ECO:0000256" key="4">
    <source>
        <dbReference type="PROSITE-ProRule" id="PRU00169"/>
    </source>
</evidence>
<dbReference type="PRINTS" id="PR00032">
    <property type="entry name" value="HTHARAC"/>
</dbReference>
<dbReference type="PROSITE" id="PS01124">
    <property type="entry name" value="HTH_ARAC_FAMILY_2"/>
    <property type="match status" value="1"/>
</dbReference>
<dbReference type="CDD" id="cd17536">
    <property type="entry name" value="REC_YesN-like"/>
    <property type="match status" value="1"/>
</dbReference>
<dbReference type="Pfam" id="PF00072">
    <property type="entry name" value="Response_reg"/>
    <property type="match status" value="1"/>
</dbReference>
<accession>A0ABU1NXT9</accession>
<comment type="caution">
    <text evidence="7">The sequence shown here is derived from an EMBL/GenBank/DDBJ whole genome shotgun (WGS) entry which is preliminary data.</text>
</comment>
<dbReference type="PANTHER" id="PTHR43280">
    <property type="entry name" value="ARAC-FAMILY TRANSCRIPTIONAL REGULATOR"/>
    <property type="match status" value="1"/>
</dbReference>
<dbReference type="SUPFAM" id="SSF52172">
    <property type="entry name" value="CheY-like"/>
    <property type="match status" value="1"/>
</dbReference>
<feature type="domain" description="HTH araC/xylS-type" evidence="5">
    <location>
        <begin position="375"/>
        <end position="473"/>
    </location>
</feature>
<dbReference type="InterPro" id="IPR011006">
    <property type="entry name" value="CheY-like_superfamily"/>
</dbReference>
<dbReference type="InterPro" id="IPR018062">
    <property type="entry name" value="HTH_AraC-typ_CS"/>
</dbReference>
<keyword evidence="3" id="KW-0804">Transcription</keyword>